<dbReference type="EMBL" id="ML735347">
    <property type="protein sequence ID" value="KAE8385041.1"/>
    <property type="molecule type" value="Genomic_DNA"/>
</dbReference>
<proteinExistence type="predicted"/>
<evidence type="ECO:0000313" key="1">
    <source>
        <dbReference type="EMBL" id="KAE8385041.1"/>
    </source>
</evidence>
<gene>
    <name evidence="1" type="ORF">BDV23DRAFT_26604</name>
</gene>
<sequence>MAKLTLEYDIIQNGVLKFDLSPISLYLVVIQKIAQTECYERFGVGQVQSQYGRLERIV</sequence>
<accession>A0A5N7BT81</accession>
<protein>
    <submittedName>
        <fullName evidence="1">Uncharacterized protein</fullName>
    </submittedName>
</protein>
<name>A0A5N7BT81_PETAA</name>
<organism evidence="1">
    <name type="scientific">Petromyces alliaceus</name>
    <name type="common">Aspergillus alliaceus</name>
    <dbReference type="NCBI Taxonomy" id="209559"/>
    <lineage>
        <taxon>Eukaryota</taxon>
        <taxon>Fungi</taxon>
        <taxon>Dikarya</taxon>
        <taxon>Ascomycota</taxon>
        <taxon>Pezizomycotina</taxon>
        <taxon>Eurotiomycetes</taxon>
        <taxon>Eurotiomycetidae</taxon>
        <taxon>Eurotiales</taxon>
        <taxon>Aspergillaceae</taxon>
        <taxon>Aspergillus</taxon>
        <taxon>Aspergillus subgen. Circumdati</taxon>
    </lineage>
</organism>
<dbReference type="Proteomes" id="UP000326877">
    <property type="component" value="Unassembled WGS sequence"/>
</dbReference>
<dbReference type="AlphaFoldDB" id="A0A5N7BT81"/>
<reference evidence="1" key="1">
    <citation type="submission" date="2019-04" db="EMBL/GenBank/DDBJ databases">
        <title>Friends and foes A comparative genomics studyof 23 Aspergillus species from section Flavi.</title>
        <authorList>
            <consortium name="DOE Joint Genome Institute"/>
            <person name="Kjaerbolling I."/>
            <person name="Vesth T."/>
            <person name="Frisvad J.C."/>
            <person name="Nybo J.L."/>
            <person name="Theobald S."/>
            <person name="Kildgaard S."/>
            <person name="Isbrandt T."/>
            <person name="Kuo A."/>
            <person name="Sato A."/>
            <person name="Lyhne E.K."/>
            <person name="Kogle M.E."/>
            <person name="Wiebenga A."/>
            <person name="Kun R.S."/>
            <person name="Lubbers R.J."/>
            <person name="Makela M.R."/>
            <person name="Barry K."/>
            <person name="Chovatia M."/>
            <person name="Clum A."/>
            <person name="Daum C."/>
            <person name="Haridas S."/>
            <person name="He G."/>
            <person name="LaButti K."/>
            <person name="Lipzen A."/>
            <person name="Mondo S."/>
            <person name="Riley R."/>
            <person name="Salamov A."/>
            <person name="Simmons B.A."/>
            <person name="Magnuson J.K."/>
            <person name="Henrissat B."/>
            <person name="Mortensen U.H."/>
            <person name="Larsen T.O."/>
            <person name="Devries R.P."/>
            <person name="Grigoriev I.V."/>
            <person name="Machida M."/>
            <person name="Baker S.E."/>
            <person name="Andersen M.R."/>
        </authorList>
    </citation>
    <scope>NUCLEOTIDE SEQUENCE [LARGE SCALE GENOMIC DNA]</scope>
    <source>
        <strain evidence="1">IBT 14317</strain>
    </source>
</reference>